<proteinExistence type="predicted"/>
<dbReference type="EMBL" id="JACHVC010000009">
    <property type="protein sequence ID" value="MBC2606293.1"/>
    <property type="molecule type" value="Genomic_DNA"/>
</dbReference>
<name>A0A7X1B691_9BACT</name>
<organism evidence="2 4">
    <name type="scientific">Pelagicoccus albus</name>
    <dbReference type="NCBI Taxonomy" id="415222"/>
    <lineage>
        <taxon>Bacteria</taxon>
        <taxon>Pseudomonadati</taxon>
        <taxon>Verrucomicrobiota</taxon>
        <taxon>Opitutia</taxon>
        <taxon>Puniceicoccales</taxon>
        <taxon>Pelagicoccaceae</taxon>
        <taxon>Pelagicoccus</taxon>
    </lineage>
</organism>
<dbReference type="Proteomes" id="UP000526501">
    <property type="component" value="Unassembled WGS sequence"/>
</dbReference>
<dbReference type="AlphaFoldDB" id="A0A7X1B691"/>
<keyword evidence="4" id="KW-1185">Reference proteome</keyword>
<comment type="caution">
    <text evidence="2">The sequence shown here is derived from an EMBL/GenBank/DDBJ whole genome shotgun (WGS) entry which is preliminary data.</text>
</comment>
<gene>
    <name evidence="1" type="ORF">H5P27_09555</name>
    <name evidence="2" type="ORF">H5P27_09600</name>
    <name evidence="3" type="ORF">H5P27_09745</name>
</gene>
<accession>A0A7X1B691</accession>
<evidence type="ECO:0000313" key="4">
    <source>
        <dbReference type="Proteomes" id="UP000526501"/>
    </source>
</evidence>
<reference evidence="2 4" key="1">
    <citation type="submission" date="2020-07" db="EMBL/GenBank/DDBJ databases">
        <authorList>
            <person name="Feng X."/>
        </authorList>
    </citation>
    <scope>NUCLEOTIDE SEQUENCE [LARGE SCALE GENOMIC DNA]</scope>
    <source>
        <strain evidence="2 4">JCM23202</strain>
    </source>
</reference>
<dbReference type="RefSeq" id="WP_185660183.1">
    <property type="nucleotide sequence ID" value="NZ_CAWPOO010000009.1"/>
</dbReference>
<evidence type="ECO:0000313" key="2">
    <source>
        <dbReference type="EMBL" id="MBC2606302.1"/>
    </source>
</evidence>
<evidence type="ECO:0000313" key="3">
    <source>
        <dbReference type="EMBL" id="MBC2606331.1"/>
    </source>
</evidence>
<evidence type="ECO:0000313" key="1">
    <source>
        <dbReference type="EMBL" id="MBC2606293.1"/>
    </source>
</evidence>
<dbReference type="EMBL" id="JACHVC010000011">
    <property type="protein sequence ID" value="MBC2606331.1"/>
    <property type="molecule type" value="Genomic_DNA"/>
</dbReference>
<sequence length="167" mass="19213">MKIPKLAFLPLTLTTLFVRLSAIEDVSMDLSFDAGSAFVRWSNQSQREISYYRNQSTSNGDQYWGYRLYLINEEDEVTKVFFVGETEASVPDFSNLKPGETETTEIDLDAWFKKNEEYEMPRPKDGRYITFMKYDDSEYDGSLGFTSLGTHFSSIATLQIENGKVKN</sequence>
<protein>
    <submittedName>
        <fullName evidence="2">Uncharacterized protein</fullName>
    </submittedName>
</protein>
<dbReference type="EMBL" id="JACHVC010000010">
    <property type="protein sequence ID" value="MBC2606302.1"/>
    <property type="molecule type" value="Genomic_DNA"/>
</dbReference>